<dbReference type="GO" id="GO:0000139">
    <property type="term" value="C:Golgi membrane"/>
    <property type="evidence" value="ECO:0007669"/>
    <property type="project" value="UniProtKB-SubCell"/>
</dbReference>
<dbReference type="GO" id="GO:0007030">
    <property type="term" value="P:Golgi organization"/>
    <property type="evidence" value="ECO:0000318"/>
    <property type="project" value="GO_Central"/>
</dbReference>
<sequence>MERTMVQRRHAAASRARDDDVSAAAGPEDDNEGYEDDSSKYSRLTLMEEVLLLGIKDREGYTSFWNDCISSGLRGCMLIELGLRSKIGLEDMGRRKRSITARKVVPLPKGERNTGDVILDEALKHIKTTDPGETVQDWIELLSGETWNPLKLKYQLRNVRERLAKNLVEKGVLTTEKQNFLLFDMTTHPVTDAAIKERVVKKVQDAVLSRWQNDPNRMDKRTLALLYMAHASDVLENAFSPLSDDDYELAMRRVRELLDADPETEAAKPNASEVMWAVVAAFLR</sequence>
<evidence type="ECO:0000313" key="8">
    <source>
        <dbReference type="Proteomes" id="UP000001357"/>
    </source>
</evidence>
<dbReference type="Pfam" id="PF05719">
    <property type="entry name" value="GPP34"/>
    <property type="match status" value="1"/>
</dbReference>
<dbReference type="Gene3D" id="1.10.3630.10">
    <property type="entry name" value="yeast vps74-n-term truncation variant domain like"/>
    <property type="match status" value="1"/>
</dbReference>
<keyword evidence="4" id="KW-0446">Lipid-binding</keyword>
<keyword evidence="5" id="KW-0472">Membrane</keyword>
<proteinExistence type="inferred from homology"/>
<protein>
    <recommendedName>
        <fullName evidence="9">Golgi phosphoprotein 3</fullName>
    </recommendedName>
</protein>
<feature type="region of interest" description="Disordered" evidence="6">
    <location>
        <begin position="1"/>
        <end position="39"/>
    </location>
</feature>
<dbReference type="InParanoid" id="A9V3P3"/>
<dbReference type="GO" id="GO:0048194">
    <property type="term" value="P:Golgi vesicle budding"/>
    <property type="evidence" value="ECO:0000318"/>
    <property type="project" value="GO_Central"/>
</dbReference>
<dbReference type="GO" id="GO:0005829">
    <property type="term" value="C:cytosol"/>
    <property type="evidence" value="ECO:0000318"/>
    <property type="project" value="GO_Central"/>
</dbReference>
<dbReference type="EMBL" id="CH991557">
    <property type="protein sequence ID" value="EDQ87738.1"/>
    <property type="molecule type" value="Genomic_DNA"/>
</dbReference>
<evidence type="ECO:0000256" key="5">
    <source>
        <dbReference type="ARBA" id="ARBA00023136"/>
    </source>
</evidence>
<dbReference type="GO" id="GO:0005802">
    <property type="term" value="C:trans-Golgi network"/>
    <property type="evidence" value="ECO:0000318"/>
    <property type="project" value="GO_Central"/>
</dbReference>
<gene>
    <name evidence="7" type="ORF">MONBRDRAFT_33097</name>
</gene>
<comment type="similarity">
    <text evidence="2">Belongs to the GOLPH3/VPS74 family.</text>
</comment>
<name>A9V3P3_MONBE</name>
<keyword evidence="8" id="KW-1185">Reference proteome</keyword>
<dbReference type="FunCoup" id="A9V3P3">
    <property type="interactions" value="1378"/>
</dbReference>
<dbReference type="GO" id="GO:0043001">
    <property type="term" value="P:Golgi to plasma membrane protein transport"/>
    <property type="evidence" value="ECO:0000318"/>
    <property type="project" value="GO_Central"/>
</dbReference>
<dbReference type="InterPro" id="IPR038261">
    <property type="entry name" value="GPP34-like_sf"/>
</dbReference>
<dbReference type="Proteomes" id="UP000001357">
    <property type="component" value="Unassembled WGS sequence"/>
</dbReference>
<comment type="subcellular location">
    <subcellularLocation>
        <location evidence="1">Golgi apparatus membrane</location>
        <topology evidence="1">Peripheral membrane protein</topology>
        <orientation evidence="1">Cytoplasmic side</orientation>
    </subcellularLocation>
</comment>
<feature type="compositionally biased region" description="Acidic residues" evidence="6">
    <location>
        <begin position="27"/>
        <end position="36"/>
    </location>
</feature>
<dbReference type="PANTHER" id="PTHR12704">
    <property type="entry name" value="TRANS-GOLGI PROTEIN GMX33"/>
    <property type="match status" value="1"/>
</dbReference>
<feature type="compositionally biased region" description="Basic residues" evidence="6">
    <location>
        <begin position="1"/>
        <end position="12"/>
    </location>
</feature>
<accession>A9V3P3</accession>
<dbReference type="RefSeq" id="XP_001747271.1">
    <property type="nucleotide sequence ID" value="XM_001747219.1"/>
</dbReference>
<evidence type="ECO:0000256" key="3">
    <source>
        <dbReference type="ARBA" id="ARBA00023034"/>
    </source>
</evidence>
<dbReference type="FunFam" id="1.10.3630.10:FF:000001">
    <property type="entry name" value="Golgi phosphoprotein 3"/>
    <property type="match status" value="1"/>
</dbReference>
<keyword evidence="3" id="KW-0333">Golgi apparatus</keyword>
<evidence type="ECO:0000256" key="6">
    <source>
        <dbReference type="SAM" id="MobiDB-lite"/>
    </source>
</evidence>
<organism evidence="7 8">
    <name type="scientific">Monosiga brevicollis</name>
    <name type="common">Choanoflagellate</name>
    <dbReference type="NCBI Taxonomy" id="81824"/>
    <lineage>
        <taxon>Eukaryota</taxon>
        <taxon>Choanoflagellata</taxon>
        <taxon>Craspedida</taxon>
        <taxon>Salpingoecidae</taxon>
        <taxon>Monosiga</taxon>
    </lineage>
</organism>
<dbReference type="GO" id="GO:0070273">
    <property type="term" value="F:phosphatidylinositol-4-phosphate binding"/>
    <property type="evidence" value="ECO:0000318"/>
    <property type="project" value="GO_Central"/>
</dbReference>
<dbReference type="AlphaFoldDB" id="A9V3P3"/>
<evidence type="ECO:0000256" key="1">
    <source>
        <dbReference type="ARBA" id="ARBA00004255"/>
    </source>
</evidence>
<dbReference type="eggNOG" id="KOG3983">
    <property type="taxonomic scope" value="Eukaryota"/>
</dbReference>
<dbReference type="STRING" id="81824.A9V3P3"/>
<dbReference type="GeneID" id="5892542"/>
<evidence type="ECO:0000256" key="2">
    <source>
        <dbReference type="ARBA" id="ARBA00007284"/>
    </source>
</evidence>
<dbReference type="PANTHER" id="PTHR12704:SF2">
    <property type="entry name" value="GOLGI PHOSPHOPROTEIN 3 HOMOLOG SAURON"/>
    <property type="match status" value="1"/>
</dbReference>
<evidence type="ECO:0000313" key="7">
    <source>
        <dbReference type="EMBL" id="EDQ87738.1"/>
    </source>
</evidence>
<reference evidence="7 8" key="1">
    <citation type="journal article" date="2008" name="Nature">
        <title>The genome of the choanoflagellate Monosiga brevicollis and the origin of metazoans.</title>
        <authorList>
            <consortium name="JGI Sequencing"/>
            <person name="King N."/>
            <person name="Westbrook M.J."/>
            <person name="Young S.L."/>
            <person name="Kuo A."/>
            <person name="Abedin M."/>
            <person name="Chapman J."/>
            <person name="Fairclough S."/>
            <person name="Hellsten U."/>
            <person name="Isogai Y."/>
            <person name="Letunic I."/>
            <person name="Marr M."/>
            <person name="Pincus D."/>
            <person name="Putnam N."/>
            <person name="Rokas A."/>
            <person name="Wright K.J."/>
            <person name="Zuzow R."/>
            <person name="Dirks W."/>
            <person name="Good M."/>
            <person name="Goodstein D."/>
            <person name="Lemons D."/>
            <person name="Li W."/>
            <person name="Lyons J.B."/>
            <person name="Morris A."/>
            <person name="Nichols S."/>
            <person name="Richter D.J."/>
            <person name="Salamov A."/>
            <person name="Bork P."/>
            <person name="Lim W.A."/>
            <person name="Manning G."/>
            <person name="Miller W.T."/>
            <person name="McGinnis W."/>
            <person name="Shapiro H."/>
            <person name="Tjian R."/>
            <person name="Grigoriev I.V."/>
            <person name="Rokhsar D."/>
        </authorList>
    </citation>
    <scope>NUCLEOTIDE SEQUENCE [LARGE SCALE GENOMIC DNA]</scope>
    <source>
        <strain evidence="8">MX1 / ATCC 50154</strain>
    </source>
</reference>
<dbReference type="GO" id="GO:0006890">
    <property type="term" value="P:retrograde vesicle-mediated transport, Golgi to endoplasmic reticulum"/>
    <property type="evidence" value="ECO:0000318"/>
    <property type="project" value="GO_Central"/>
</dbReference>
<evidence type="ECO:0000256" key="4">
    <source>
        <dbReference type="ARBA" id="ARBA00023121"/>
    </source>
</evidence>
<evidence type="ECO:0008006" key="9">
    <source>
        <dbReference type="Google" id="ProtNLM"/>
    </source>
</evidence>
<dbReference type="OMA" id="GETWNLL"/>
<dbReference type="InterPro" id="IPR008628">
    <property type="entry name" value="GPP34-like"/>
</dbReference>
<dbReference type="GO" id="GO:0031985">
    <property type="term" value="C:Golgi cisterna"/>
    <property type="evidence" value="ECO:0000318"/>
    <property type="project" value="GO_Central"/>
</dbReference>
<dbReference type="KEGG" id="mbr:MONBRDRAFT_33097"/>